<evidence type="ECO:0000313" key="2">
    <source>
        <dbReference type="Proteomes" id="UP001519460"/>
    </source>
</evidence>
<dbReference type="AlphaFoldDB" id="A0ABD0L052"/>
<proteinExistence type="predicted"/>
<organism evidence="1 2">
    <name type="scientific">Batillaria attramentaria</name>
    <dbReference type="NCBI Taxonomy" id="370345"/>
    <lineage>
        <taxon>Eukaryota</taxon>
        <taxon>Metazoa</taxon>
        <taxon>Spiralia</taxon>
        <taxon>Lophotrochozoa</taxon>
        <taxon>Mollusca</taxon>
        <taxon>Gastropoda</taxon>
        <taxon>Caenogastropoda</taxon>
        <taxon>Sorbeoconcha</taxon>
        <taxon>Cerithioidea</taxon>
        <taxon>Batillariidae</taxon>
        <taxon>Batillaria</taxon>
    </lineage>
</organism>
<keyword evidence="2" id="KW-1185">Reference proteome</keyword>
<dbReference type="Proteomes" id="UP001519460">
    <property type="component" value="Unassembled WGS sequence"/>
</dbReference>
<reference evidence="1 2" key="1">
    <citation type="journal article" date="2023" name="Sci. Data">
        <title>Genome assembly of the Korean intertidal mud-creeper Batillaria attramentaria.</title>
        <authorList>
            <person name="Patra A.K."/>
            <person name="Ho P.T."/>
            <person name="Jun S."/>
            <person name="Lee S.J."/>
            <person name="Kim Y."/>
            <person name="Won Y.J."/>
        </authorList>
    </citation>
    <scope>NUCLEOTIDE SEQUENCE [LARGE SCALE GENOMIC DNA]</scope>
    <source>
        <strain evidence="1">Wonlab-2016</strain>
    </source>
</reference>
<evidence type="ECO:0000313" key="1">
    <source>
        <dbReference type="EMBL" id="KAK7492812.1"/>
    </source>
</evidence>
<gene>
    <name evidence="1" type="ORF">BaRGS_00015950</name>
</gene>
<comment type="caution">
    <text evidence="1">The sequence shown here is derived from an EMBL/GenBank/DDBJ whole genome shotgun (WGS) entry which is preliminary data.</text>
</comment>
<sequence>MHAHLAINSNLQDYIVPLYSTQLSDPEARYSTLVQIMVLLCRRGSRHERTPAAETAFDSIPRSAALLCLGATCPCDQMVAGDGTVVVIVIRTPSRGVSCSM</sequence>
<accession>A0ABD0L052</accession>
<name>A0ABD0L052_9CAEN</name>
<protein>
    <submittedName>
        <fullName evidence="1">Uncharacterized protein</fullName>
    </submittedName>
</protein>
<dbReference type="EMBL" id="JACVVK020000099">
    <property type="protein sequence ID" value="KAK7492812.1"/>
    <property type="molecule type" value="Genomic_DNA"/>
</dbReference>